<dbReference type="PROSITE" id="PS50109">
    <property type="entry name" value="HIS_KIN"/>
    <property type="match status" value="1"/>
</dbReference>
<keyword evidence="4" id="KW-0597">Phosphoprotein</keyword>
<dbReference type="Gene3D" id="3.30.565.10">
    <property type="entry name" value="Histidine kinase-like ATPase, C-terminal domain"/>
    <property type="match status" value="1"/>
</dbReference>
<dbReference type="PROSITE" id="PS50112">
    <property type="entry name" value="PAS"/>
    <property type="match status" value="1"/>
</dbReference>
<keyword evidence="5" id="KW-0808">Transferase</keyword>
<protein>
    <recommendedName>
        <fullName evidence="3">histidine kinase</fullName>
        <ecNumber evidence="3">2.7.13.3</ecNumber>
    </recommendedName>
</protein>
<comment type="subcellular location">
    <subcellularLocation>
        <location evidence="2">Cell membrane</location>
    </subcellularLocation>
</comment>
<dbReference type="PANTHER" id="PTHR43711:SF32">
    <property type="entry name" value="SENSOR-TYPE HISTIDINE KINASE PRRB"/>
    <property type="match status" value="1"/>
</dbReference>
<accession>A0ABQ3YUN1</accession>
<dbReference type="InterPro" id="IPR013656">
    <property type="entry name" value="PAS_4"/>
</dbReference>
<dbReference type="Gene3D" id="3.30.450.40">
    <property type="match status" value="1"/>
</dbReference>
<dbReference type="InterPro" id="IPR004358">
    <property type="entry name" value="Sig_transdc_His_kin-like_C"/>
</dbReference>
<evidence type="ECO:0000256" key="7">
    <source>
        <dbReference type="ARBA" id="ARBA00023012"/>
    </source>
</evidence>
<dbReference type="CDD" id="cd00082">
    <property type="entry name" value="HisKA"/>
    <property type="match status" value="1"/>
</dbReference>
<dbReference type="Gene3D" id="3.30.450.20">
    <property type="entry name" value="PAS domain"/>
    <property type="match status" value="1"/>
</dbReference>
<evidence type="ECO:0000256" key="3">
    <source>
        <dbReference type="ARBA" id="ARBA00012438"/>
    </source>
</evidence>
<dbReference type="InterPro" id="IPR003594">
    <property type="entry name" value="HATPase_dom"/>
</dbReference>
<feature type="domain" description="Histidine kinase" evidence="8">
    <location>
        <begin position="322"/>
        <end position="539"/>
    </location>
</feature>
<dbReference type="Pfam" id="PF08448">
    <property type="entry name" value="PAS_4"/>
    <property type="match status" value="1"/>
</dbReference>
<evidence type="ECO:0000313" key="11">
    <source>
        <dbReference type="Proteomes" id="UP000637628"/>
    </source>
</evidence>
<dbReference type="RefSeq" id="WP_239132348.1">
    <property type="nucleotide sequence ID" value="NZ_BAAATX010000014.1"/>
</dbReference>
<dbReference type="SUPFAM" id="SSF47384">
    <property type="entry name" value="Homodimeric domain of signal transducing histidine kinase"/>
    <property type="match status" value="1"/>
</dbReference>
<organism evidence="10 11">
    <name type="scientific">Paractinoplanes durhamensis</name>
    <dbReference type="NCBI Taxonomy" id="113563"/>
    <lineage>
        <taxon>Bacteria</taxon>
        <taxon>Bacillati</taxon>
        <taxon>Actinomycetota</taxon>
        <taxon>Actinomycetes</taxon>
        <taxon>Micromonosporales</taxon>
        <taxon>Micromonosporaceae</taxon>
        <taxon>Paractinoplanes</taxon>
    </lineage>
</organism>
<evidence type="ECO:0000256" key="1">
    <source>
        <dbReference type="ARBA" id="ARBA00000085"/>
    </source>
</evidence>
<dbReference type="SUPFAM" id="SSF55781">
    <property type="entry name" value="GAF domain-like"/>
    <property type="match status" value="1"/>
</dbReference>
<dbReference type="InterPro" id="IPR029016">
    <property type="entry name" value="GAF-like_dom_sf"/>
</dbReference>
<dbReference type="InterPro" id="IPR003018">
    <property type="entry name" value="GAF"/>
</dbReference>
<reference evidence="10 11" key="1">
    <citation type="submission" date="2021-01" db="EMBL/GenBank/DDBJ databases">
        <title>Whole genome shotgun sequence of Actinoplanes durhamensis NBRC 14914.</title>
        <authorList>
            <person name="Komaki H."/>
            <person name="Tamura T."/>
        </authorList>
    </citation>
    <scope>NUCLEOTIDE SEQUENCE [LARGE SCALE GENOMIC DNA]</scope>
    <source>
        <strain evidence="10 11">NBRC 14914</strain>
    </source>
</reference>
<evidence type="ECO:0000256" key="6">
    <source>
        <dbReference type="ARBA" id="ARBA00022777"/>
    </source>
</evidence>
<dbReference type="EC" id="2.7.13.3" evidence="3"/>
<dbReference type="PANTHER" id="PTHR43711">
    <property type="entry name" value="TWO-COMPONENT HISTIDINE KINASE"/>
    <property type="match status" value="1"/>
</dbReference>
<comment type="catalytic activity">
    <reaction evidence="1">
        <text>ATP + protein L-histidine = ADP + protein N-phospho-L-histidine.</text>
        <dbReference type="EC" id="2.7.13.3"/>
    </reaction>
</comment>
<dbReference type="SUPFAM" id="SSF55874">
    <property type="entry name" value="ATPase domain of HSP90 chaperone/DNA topoisomerase II/histidine kinase"/>
    <property type="match status" value="1"/>
</dbReference>
<keyword evidence="11" id="KW-1185">Reference proteome</keyword>
<dbReference type="Pfam" id="PF00512">
    <property type="entry name" value="HisKA"/>
    <property type="match status" value="1"/>
</dbReference>
<dbReference type="Gene3D" id="1.10.287.130">
    <property type="match status" value="1"/>
</dbReference>
<comment type="caution">
    <text evidence="10">The sequence shown here is derived from an EMBL/GenBank/DDBJ whole genome shotgun (WGS) entry which is preliminary data.</text>
</comment>
<keyword evidence="7" id="KW-0902">Two-component regulatory system</keyword>
<sequence>MVGVDGVALDSARFLTALLDSLTVGVLACDHTGRVVLFNRALSDVQGHPADRVPADYPGLVSGVLFDADGQPLAWDRTPLMRASRGESVDTDLITKVPGQQARTYSVTARPILGADGHPQGAVAVSTEVTAVRRVERFRGCHRAVEHALIAAGSVTEAAPRVLEAVGTALGWSATELFLVDELTGELGAVGHWSADGSEPDGFFGHTPIKGTGVTGRVWQTGEPVWIADLETAADLCTPYERTRLDICVGHGIHTVLAVPICDGGKSLGVLTCYASVPEVQEDLLTVLLDGVAAQIAVFLGLRHAEELSRQLARSQGDFLALVGHEMRTPLASIAAHASMLAEESHALDGESHQMITTIARNAGTLQSIVTTLLDLAGLESGTVPLDLGVVDIAAVVGEAVAAVRHAAVVPDLQFEVDLPHRAQIDGDVLRLRQVVDDLLSNAVKFSRAGGRVSVTLEERENAVALVIADAGIGIPDGERDRLFERFYRAGNVRHQGIAGSGLGLSRARLIVELHGGVIALTANSQAGTTVTVHLPCGKAR</sequence>
<evidence type="ECO:0000313" key="10">
    <source>
        <dbReference type="EMBL" id="GIE01252.1"/>
    </source>
</evidence>
<dbReference type="CDD" id="cd00075">
    <property type="entry name" value="HATPase"/>
    <property type="match status" value="1"/>
</dbReference>
<evidence type="ECO:0000259" key="8">
    <source>
        <dbReference type="PROSITE" id="PS50109"/>
    </source>
</evidence>
<dbReference type="Pfam" id="PF02518">
    <property type="entry name" value="HATPase_c"/>
    <property type="match status" value="1"/>
</dbReference>
<dbReference type="PRINTS" id="PR00344">
    <property type="entry name" value="BCTRLSENSOR"/>
</dbReference>
<evidence type="ECO:0000256" key="2">
    <source>
        <dbReference type="ARBA" id="ARBA00004236"/>
    </source>
</evidence>
<dbReference type="SMART" id="SM00065">
    <property type="entry name" value="GAF"/>
    <property type="match status" value="1"/>
</dbReference>
<dbReference type="SMART" id="SM00388">
    <property type="entry name" value="HisKA"/>
    <property type="match status" value="1"/>
</dbReference>
<dbReference type="InterPro" id="IPR036890">
    <property type="entry name" value="HATPase_C_sf"/>
</dbReference>
<feature type="domain" description="PAS" evidence="9">
    <location>
        <begin position="11"/>
        <end position="53"/>
    </location>
</feature>
<evidence type="ECO:0000256" key="5">
    <source>
        <dbReference type="ARBA" id="ARBA00022679"/>
    </source>
</evidence>
<dbReference type="SMART" id="SM00387">
    <property type="entry name" value="HATPase_c"/>
    <property type="match status" value="1"/>
</dbReference>
<dbReference type="InterPro" id="IPR000014">
    <property type="entry name" value="PAS"/>
</dbReference>
<dbReference type="InterPro" id="IPR050736">
    <property type="entry name" value="Sensor_HK_Regulatory"/>
</dbReference>
<evidence type="ECO:0000259" key="9">
    <source>
        <dbReference type="PROSITE" id="PS50112"/>
    </source>
</evidence>
<dbReference type="InterPro" id="IPR036097">
    <property type="entry name" value="HisK_dim/P_sf"/>
</dbReference>
<proteinExistence type="predicted"/>
<dbReference type="Pfam" id="PF13185">
    <property type="entry name" value="GAF_2"/>
    <property type="match status" value="1"/>
</dbReference>
<keyword evidence="6" id="KW-0418">Kinase</keyword>
<dbReference type="InterPro" id="IPR005467">
    <property type="entry name" value="His_kinase_dom"/>
</dbReference>
<name>A0ABQ3YUN1_9ACTN</name>
<dbReference type="SUPFAM" id="SSF55785">
    <property type="entry name" value="PYP-like sensor domain (PAS domain)"/>
    <property type="match status" value="1"/>
</dbReference>
<gene>
    <name evidence="10" type="ORF">Adu01nite_26020</name>
</gene>
<dbReference type="EMBL" id="BOML01000021">
    <property type="protein sequence ID" value="GIE01252.1"/>
    <property type="molecule type" value="Genomic_DNA"/>
</dbReference>
<dbReference type="InterPro" id="IPR003661">
    <property type="entry name" value="HisK_dim/P_dom"/>
</dbReference>
<evidence type="ECO:0000256" key="4">
    <source>
        <dbReference type="ARBA" id="ARBA00022553"/>
    </source>
</evidence>
<dbReference type="InterPro" id="IPR035965">
    <property type="entry name" value="PAS-like_dom_sf"/>
</dbReference>
<dbReference type="Proteomes" id="UP000637628">
    <property type="component" value="Unassembled WGS sequence"/>
</dbReference>